<evidence type="ECO:0000313" key="1">
    <source>
        <dbReference type="EMBL" id="GAA3595620.1"/>
    </source>
</evidence>
<name>A0ABP6Z3G4_9ACTN</name>
<proteinExistence type="predicted"/>
<sequence length="77" mass="8082">MVEDRGERVLPAGVLPFAQQAGVEQGAQAAGVQIGAGEDQVLDAVAALVVPITVDGRELLVPRPLVRAYQRGLIPLR</sequence>
<comment type="caution">
    <text evidence="1">The sequence shown here is derived from an EMBL/GenBank/DDBJ whole genome shotgun (WGS) entry which is preliminary data.</text>
</comment>
<organism evidence="1 2">
    <name type="scientific">Nonomuraea rosea</name>
    <dbReference type="NCBI Taxonomy" id="638574"/>
    <lineage>
        <taxon>Bacteria</taxon>
        <taxon>Bacillati</taxon>
        <taxon>Actinomycetota</taxon>
        <taxon>Actinomycetes</taxon>
        <taxon>Streptosporangiales</taxon>
        <taxon>Streptosporangiaceae</taxon>
        <taxon>Nonomuraea</taxon>
    </lineage>
</organism>
<evidence type="ECO:0000313" key="2">
    <source>
        <dbReference type="Proteomes" id="UP001500630"/>
    </source>
</evidence>
<protein>
    <submittedName>
        <fullName evidence="1">Uncharacterized protein</fullName>
    </submittedName>
</protein>
<dbReference type="Proteomes" id="UP001500630">
    <property type="component" value="Unassembled WGS sequence"/>
</dbReference>
<reference evidence="2" key="1">
    <citation type="journal article" date="2019" name="Int. J. Syst. Evol. Microbiol.">
        <title>The Global Catalogue of Microorganisms (GCM) 10K type strain sequencing project: providing services to taxonomists for standard genome sequencing and annotation.</title>
        <authorList>
            <consortium name="The Broad Institute Genomics Platform"/>
            <consortium name="The Broad Institute Genome Sequencing Center for Infectious Disease"/>
            <person name="Wu L."/>
            <person name="Ma J."/>
        </authorList>
    </citation>
    <scope>NUCLEOTIDE SEQUENCE [LARGE SCALE GENOMIC DNA]</scope>
    <source>
        <strain evidence="2">JCM 17326</strain>
    </source>
</reference>
<accession>A0ABP6Z3G4</accession>
<keyword evidence="2" id="KW-1185">Reference proteome</keyword>
<gene>
    <name evidence="1" type="ORF">GCM10022419_093650</name>
</gene>
<dbReference type="EMBL" id="BAABDQ010000030">
    <property type="protein sequence ID" value="GAA3595620.1"/>
    <property type="molecule type" value="Genomic_DNA"/>
</dbReference>